<keyword evidence="4 7" id="KW-1133">Transmembrane helix</keyword>
<dbReference type="PANTHER" id="PTHR23513:SF6">
    <property type="entry name" value="MAJOR FACILITATOR SUPERFAMILY ASSOCIATED DOMAIN-CONTAINING PROTEIN"/>
    <property type="match status" value="1"/>
</dbReference>
<feature type="transmembrane region" description="Helical" evidence="7">
    <location>
        <begin position="281"/>
        <end position="304"/>
    </location>
</feature>
<dbReference type="InterPro" id="IPR020846">
    <property type="entry name" value="MFS_dom"/>
</dbReference>
<keyword evidence="10" id="KW-1185">Reference proteome</keyword>
<dbReference type="Proteomes" id="UP000254869">
    <property type="component" value="Unassembled WGS sequence"/>
</dbReference>
<feature type="transmembrane region" description="Helical" evidence="7">
    <location>
        <begin position="47"/>
        <end position="69"/>
    </location>
</feature>
<evidence type="ECO:0000256" key="2">
    <source>
        <dbReference type="ARBA" id="ARBA00022475"/>
    </source>
</evidence>
<sequence>MRSGLFLLRENTFRRYWLGQTISGFGDQISGFALPVLAVLMLDARAWQMGLLTALVWIPHLLFGIHAGMWADRRRRRRRVMIAADLARMVVVGSVPLAFACGMLTLIQLLVVAFATGCAAVVFEVCNARLFTAVVTPERYLDAHALIHGSRAVALVSGPSVGGALVQLLSAPVALVADAISFAASAGALARMRVADQPADTPARGGLGEGLRFIAAAPVMRAALAATATVNLCTFMLAPLVPLYVLSVLGVAAGLLGLIQGLGAIGALLGALCAGTIARRLGVGATFATGCVLFTAPLALIPLAHGRGPIVVALLATAEFGSGLGVMWLDVTVSSISTAFTPERLRSRVVGAYQAVNFGVRPLGSLAGGVLGSVLGLRATLWLAVLGASAAVLWLAPSPLPRLRTLPTPHETPGESAPIDDAVR</sequence>
<proteinExistence type="predicted"/>
<keyword evidence="2" id="KW-1003">Cell membrane</keyword>
<feature type="transmembrane region" description="Helical" evidence="7">
    <location>
        <begin position="377"/>
        <end position="396"/>
    </location>
</feature>
<evidence type="ECO:0000256" key="1">
    <source>
        <dbReference type="ARBA" id="ARBA00004651"/>
    </source>
</evidence>
<dbReference type="AlphaFoldDB" id="A0A370HYC0"/>
<evidence type="ECO:0000313" key="9">
    <source>
        <dbReference type="EMBL" id="RDI63506.1"/>
    </source>
</evidence>
<comment type="subcellular location">
    <subcellularLocation>
        <location evidence="1">Cell membrane</location>
        <topology evidence="1">Multi-pass membrane protein</topology>
    </subcellularLocation>
</comment>
<keyword evidence="3 7" id="KW-0812">Transmembrane</keyword>
<evidence type="ECO:0000256" key="6">
    <source>
        <dbReference type="SAM" id="MobiDB-lite"/>
    </source>
</evidence>
<feature type="transmembrane region" description="Helical" evidence="7">
    <location>
        <begin position="165"/>
        <end position="190"/>
    </location>
</feature>
<feature type="domain" description="Major facilitator superfamily (MFS) profile" evidence="8">
    <location>
        <begin position="219"/>
        <end position="424"/>
    </location>
</feature>
<dbReference type="PROSITE" id="PS50850">
    <property type="entry name" value="MFS"/>
    <property type="match status" value="1"/>
</dbReference>
<comment type="caution">
    <text evidence="9">The sequence shown here is derived from an EMBL/GenBank/DDBJ whole genome shotgun (WGS) entry which is preliminary data.</text>
</comment>
<dbReference type="GO" id="GO:0005886">
    <property type="term" value="C:plasma membrane"/>
    <property type="evidence" value="ECO:0007669"/>
    <property type="project" value="UniProtKB-SubCell"/>
</dbReference>
<evidence type="ECO:0000256" key="3">
    <source>
        <dbReference type="ARBA" id="ARBA00022692"/>
    </source>
</evidence>
<feature type="transmembrane region" description="Helical" evidence="7">
    <location>
        <begin position="211"/>
        <end position="237"/>
    </location>
</feature>
<feature type="transmembrane region" description="Helical" evidence="7">
    <location>
        <begin position="243"/>
        <end position="269"/>
    </location>
</feature>
<protein>
    <submittedName>
        <fullName evidence="9">Putative MFS family arabinose efflux permease</fullName>
    </submittedName>
</protein>
<dbReference type="GO" id="GO:0022857">
    <property type="term" value="F:transmembrane transporter activity"/>
    <property type="evidence" value="ECO:0007669"/>
    <property type="project" value="InterPro"/>
</dbReference>
<keyword evidence="5 7" id="KW-0472">Membrane</keyword>
<dbReference type="CDD" id="cd06173">
    <property type="entry name" value="MFS_MefA_like"/>
    <property type="match status" value="1"/>
</dbReference>
<name>A0A370HYC0_9NOCA</name>
<evidence type="ECO:0000259" key="8">
    <source>
        <dbReference type="PROSITE" id="PS50850"/>
    </source>
</evidence>
<feature type="transmembrane region" description="Helical" evidence="7">
    <location>
        <begin position="90"/>
        <end position="123"/>
    </location>
</feature>
<dbReference type="PANTHER" id="PTHR23513">
    <property type="entry name" value="INTEGRAL MEMBRANE EFFLUX PROTEIN-RELATED"/>
    <property type="match status" value="1"/>
</dbReference>
<evidence type="ECO:0000256" key="5">
    <source>
        <dbReference type="ARBA" id="ARBA00023136"/>
    </source>
</evidence>
<dbReference type="Pfam" id="PF07690">
    <property type="entry name" value="MFS_1"/>
    <property type="match status" value="1"/>
</dbReference>
<dbReference type="STRING" id="1210086.GCA_001613105_05933"/>
<dbReference type="InterPro" id="IPR011701">
    <property type="entry name" value="MFS"/>
</dbReference>
<feature type="region of interest" description="Disordered" evidence="6">
    <location>
        <begin position="404"/>
        <end position="424"/>
    </location>
</feature>
<reference evidence="9 10" key="1">
    <citation type="submission" date="2018-07" db="EMBL/GenBank/DDBJ databases">
        <title>Genomic Encyclopedia of Type Strains, Phase IV (KMG-IV): sequencing the most valuable type-strain genomes for metagenomic binning, comparative biology and taxonomic classification.</title>
        <authorList>
            <person name="Goeker M."/>
        </authorList>
    </citation>
    <scope>NUCLEOTIDE SEQUENCE [LARGE SCALE GENOMIC DNA]</scope>
    <source>
        <strain evidence="9 10">DSM 44290</strain>
    </source>
</reference>
<evidence type="ECO:0000313" key="10">
    <source>
        <dbReference type="Proteomes" id="UP000254869"/>
    </source>
</evidence>
<dbReference type="Gene3D" id="1.20.1250.20">
    <property type="entry name" value="MFS general substrate transporter like domains"/>
    <property type="match status" value="1"/>
</dbReference>
<dbReference type="RefSeq" id="WP_068004758.1">
    <property type="nucleotide sequence ID" value="NZ_QQBC01000010.1"/>
</dbReference>
<dbReference type="InterPro" id="IPR036259">
    <property type="entry name" value="MFS_trans_sf"/>
</dbReference>
<organism evidence="9 10">
    <name type="scientific">Nocardia pseudobrasiliensis</name>
    <dbReference type="NCBI Taxonomy" id="45979"/>
    <lineage>
        <taxon>Bacteria</taxon>
        <taxon>Bacillati</taxon>
        <taxon>Actinomycetota</taxon>
        <taxon>Actinomycetes</taxon>
        <taxon>Mycobacteriales</taxon>
        <taxon>Nocardiaceae</taxon>
        <taxon>Nocardia</taxon>
    </lineage>
</organism>
<dbReference type="EMBL" id="QQBC01000010">
    <property type="protein sequence ID" value="RDI63506.1"/>
    <property type="molecule type" value="Genomic_DNA"/>
</dbReference>
<accession>A0A370HYC0</accession>
<dbReference type="SUPFAM" id="SSF103473">
    <property type="entry name" value="MFS general substrate transporter"/>
    <property type="match status" value="1"/>
</dbReference>
<evidence type="ECO:0000256" key="7">
    <source>
        <dbReference type="SAM" id="Phobius"/>
    </source>
</evidence>
<gene>
    <name evidence="9" type="ORF">DFR76_110203</name>
</gene>
<feature type="transmembrane region" description="Helical" evidence="7">
    <location>
        <begin position="21"/>
        <end position="41"/>
    </location>
</feature>
<evidence type="ECO:0000256" key="4">
    <source>
        <dbReference type="ARBA" id="ARBA00022989"/>
    </source>
</evidence>